<accession>A0A5C7HAC8</accession>
<dbReference type="GO" id="GO:0003677">
    <property type="term" value="F:DNA binding"/>
    <property type="evidence" value="ECO:0007669"/>
    <property type="project" value="UniProtKB-KW"/>
</dbReference>
<comment type="caution">
    <text evidence="7">The sequence shown here is derived from an EMBL/GenBank/DDBJ whole genome shotgun (WGS) entry which is preliminary data.</text>
</comment>
<dbReference type="Pfam" id="PF02365">
    <property type="entry name" value="NAM"/>
    <property type="match status" value="1"/>
</dbReference>
<dbReference type="SUPFAM" id="SSF101941">
    <property type="entry name" value="NAC domain"/>
    <property type="match status" value="1"/>
</dbReference>
<dbReference type="Proteomes" id="UP000323000">
    <property type="component" value="Chromosome 9"/>
</dbReference>
<sequence length="111" mass="12537">MVASSRLAVGMKFHPSDRELVGFYLFNKINSKAECFNDFEKIFVKECDLYGCEKPWQICESYGGHHLEDGETLHLFTRLKKVLVRGSRVSRRVGSSTWAGSGTWVGEDSGD</sequence>
<evidence type="ECO:0000313" key="7">
    <source>
        <dbReference type="EMBL" id="TXG53894.1"/>
    </source>
</evidence>
<evidence type="ECO:0000256" key="5">
    <source>
        <dbReference type="ARBA" id="ARBA00023242"/>
    </source>
</evidence>
<dbReference type="EMBL" id="VAHF01000009">
    <property type="protein sequence ID" value="TXG53894.1"/>
    <property type="molecule type" value="Genomic_DNA"/>
</dbReference>
<dbReference type="GO" id="GO:0005634">
    <property type="term" value="C:nucleus"/>
    <property type="evidence" value="ECO:0007669"/>
    <property type="project" value="UniProtKB-SubCell"/>
</dbReference>
<dbReference type="GO" id="GO:0006355">
    <property type="term" value="P:regulation of DNA-templated transcription"/>
    <property type="evidence" value="ECO:0007669"/>
    <property type="project" value="InterPro"/>
</dbReference>
<dbReference type="PROSITE" id="PS51005">
    <property type="entry name" value="NAC"/>
    <property type="match status" value="1"/>
</dbReference>
<reference evidence="8" key="1">
    <citation type="journal article" date="2019" name="Gigascience">
        <title>De novo genome assembly of the endangered Acer yangbiense, a plant species with extremely small populations endemic to Yunnan Province, China.</title>
        <authorList>
            <person name="Yang J."/>
            <person name="Wariss H.M."/>
            <person name="Tao L."/>
            <person name="Zhang R."/>
            <person name="Yun Q."/>
            <person name="Hollingsworth P."/>
            <person name="Dao Z."/>
            <person name="Luo G."/>
            <person name="Guo H."/>
            <person name="Ma Y."/>
            <person name="Sun W."/>
        </authorList>
    </citation>
    <scope>NUCLEOTIDE SEQUENCE [LARGE SCALE GENOMIC DNA]</scope>
    <source>
        <strain evidence="8">cv. Malutang</strain>
    </source>
</reference>
<keyword evidence="3" id="KW-0238">DNA-binding</keyword>
<dbReference type="PANTHER" id="PTHR31989">
    <property type="entry name" value="NAC DOMAIN-CONTAINING PROTEIN 82-RELATED"/>
    <property type="match status" value="1"/>
</dbReference>
<keyword evidence="5" id="KW-0539">Nucleus</keyword>
<comment type="subcellular location">
    <subcellularLocation>
        <location evidence="1">Nucleus</location>
    </subcellularLocation>
</comment>
<feature type="domain" description="NAC" evidence="6">
    <location>
        <begin position="7"/>
        <end position="111"/>
    </location>
</feature>
<dbReference type="Gene3D" id="2.170.150.80">
    <property type="entry name" value="NAC domain"/>
    <property type="match status" value="1"/>
</dbReference>
<evidence type="ECO:0000256" key="2">
    <source>
        <dbReference type="ARBA" id="ARBA00023015"/>
    </source>
</evidence>
<dbReference type="OrthoDB" id="774757at2759"/>
<proteinExistence type="predicted"/>
<keyword evidence="4" id="KW-0804">Transcription</keyword>
<name>A0A5C7HAC8_9ROSI</name>
<keyword evidence="8" id="KW-1185">Reference proteome</keyword>
<dbReference type="AlphaFoldDB" id="A0A5C7HAC8"/>
<evidence type="ECO:0000256" key="1">
    <source>
        <dbReference type="ARBA" id="ARBA00004123"/>
    </source>
</evidence>
<dbReference type="InterPro" id="IPR003441">
    <property type="entry name" value="NAC-dom"/>
</dbReference>
<evidence type="ECO:0000256" key="3">
    <source>
        <dbReference type="ARBA" id="ARBA00023125"/>
    </source>
</evidence>
<evidence type="ECO:0000313" key="8">
    <source>
        <dbReference type="Proteomes" id="UP000323000"/>
    </source>
</evidence>
<organism evidence="7 8">
    <name type="scientific">Acer yangbiense</name>
    <dbReference type="NCBI Taxonomy" id="1000413"/>
    <lineage>
        <taxon>Eukaryota</taxon>
        <taxon>Viridiplantae</taxon>
        <taxon>Streptophyta</taxon>
        <taxon>Embryophyta</taxon>
        <taxon>Tracheophyta</taxon>
        <taxon>Spermatophyta</taxon>
        <taxon>Magnoliopsida</taxon>
        <taxon>eudicotyledons</taxon>
        <taxon>Gunneridae</taxon>
        <taxon>Pentapetalae</taxon>
        <taxon>rosids</taxon>
        <taxon>malvids</taxon>
        <taxon>Sapindales</taxon>
        <taxon>Sapindaceae</taxon>
        <taxon>Hippocastanoideae</taxon>
        <taxon>Acereae</taxon>
        <taxon>Acer</taxon>
    </lineage>
</organism>
<evidence type="ECO:0000256" key="4">
    <source>
        <dbReference type="ARBA" id="ARBA00023163"/>
    </source>
</evidence>
<keyword evidence="2" id="KW-0805">Transcription regulation</keyword>
<protein>
    <recommendedName>
        <fullName evidence="6">NAC domain-containing protein</fullName>
    </recommendedName>
</protein>
<dbReference type="InterPro" id="IPR036093">
    <property type="entry name" value="NAC_dom_sf"/>
</dbReference>
<gene>
    <name evidence="7" type="ORF">EZV62_019150</name>
</gene>
<evidence type="ECO:0000259" key="6">
    <source>
        <dbReference type="PROSITE" id="PS51005"/>
    </source>
</evidence>